<evidence type="ECO:0000313" key="4">
    <source>
        <dbReference type="Proteomes" id="UP000770015"/>
    </source>
</evidence>
<feature type="domain" description="SGNH hydrolase-type esterase" evidence="2">
    <location>
        <begin position="34"/>
        <end position="209"/>
    </location>
</feature>
<dbReference type="SUPFAM" id="SSF52266">
    <property type="entry name" value="SGNH hydrolase"/>
    <property type="match status" value="1"/>
</dbReference>
<dbReference type="InterPro" id="IPR036514">
    <property type="entry name" value="SGNH_hydro_sf"/>
</dbReference>
<dbReference type="Pfam" id="PF13472">
    <property type="entry name" value="Lipase_GDSL_2"/>
    <property type="match status" value="1"/>
</dbReference>
<reference evidence="3" key="1">
    <citation type="journal article" date="2021" name="Nat. Commun.">
        <title>Genetic determinants of endophytism in the Arabidopsis root mycobiome.</title>
        <authorList>
            <person name="Mesny F."/>
            <person name="Miyauchi S."/>
            <person name="Thiergart T."/>
            <person name="Pickel B."/>
            <person name="Atanasova L."/>
            <person name="Karlsson M."/>
            <person name="Huettel B."/>
            <person name="Barry K.W."/>
            <person name="Haridas S."/>
            <person name="Chen C."/>
            <person name="Bauer D."/>
            <person name="Andreopoulos W."/>
            <person name="Pangilinan J."/>
            <person name="LaButti K."/>
            <person name="Riley R."/>
            <person name="Lipzen A."/>
            <person name="Clum A."/>
            <person name="Drula E."/>
            <person name="Henrissat B."/>
            <person name="Kohler A."/>
            <person name="Grigoriev I.V."/>
            <person name="Martin F.M."/>
            <person name="Hacquard S."/>
        </authorList>
    </citation>
    <scope>NUCLEOTIDE SEQUENCE</scope>
    <source>
        <strain evidence="3">MPI-SDFR-AT-0117</strain>
    </source>
</reference>
<name>A0A9P8VEJ8_9PEZI</name>
<accession>A0A9P8VEJ8</accession>
<evidence type="ECO:0000259" key="2">
    <source>
        <dbReference type="Pfam" id="PF13472"/>
    </source>
</evidence>
<dbReference type="AlphaFoldDB" id="A0A9P8VEJ8"/>
<dbReference type="EMBL" id="JAGSXJ010000007">
    <property type="protein sequence ID" value="KAH6689713.1"/>
    <property type="molecule type" value="Genomic_DNA"/>
</dbReference>
<keyword evidence="3" id="KW-0378">Hydrolase</keyword>
<dbReference type="PANTHER" id="PTHR43695">
    <property type="entry name" value="PUTATIVE (AFU_ORTHOLOGUE AFUA_2G17250)-RELATED"/>
    <property type="match status" value="1"/>
</dbReference>
<evidence type="ECO:0000256" key="1">
    <source>
        <dbReference type="SAM" id="SignalP"/>
    </source>
</evidence>
<protein>
    <submittedName>
        <fullName evidence="3">SGNH hydrolase-type esterase domain-containing protein</fullName>
    </submittedName>
</protein>
<dbReference type="OrthoDB" id="5041285at2759"/>
<keyword evidence="4" id="KW-1185">Reference proteome</keyword>
<sequence length="246" mass="25606">MKFSLLASLIAPLAALAAPLVDRQAKPPAFILTGDSTVSVNKGWGDGFVALARNGALAQNKGHSGATTATFVSGGDWATVLNLVKTNKAKYDVYVTLQFGHNDQKSTSGVSIAQFQTNLQNMANQVKAAGATPVILTSLTRRSFSSGTLKDSLADVSAAAKKAATAVGAQLLDLNAASKKYIQAIGATNAAQYNFASDDTTHLNDKGRALFGRMVADLLIGWKPEFSSYLTANAALTQKIAQGVVA</sequence>
<gene>
    <name evidence="3" type="ORF">F5X68DRAFT_254189</name>
</gene>
<dbReference type="Gene3D" id="3.40.50.1110">
    <property type="entry name" value="SGNH hydrolase"/>
    <property type="match status" value="1"/>
</dbReference>
<dbReference type="PANTHER" id="PTHR43695:SF2">
    <property type="entry name" value="PUTATIVE (AFU_ORTHOLOGUE AFUA_2G17250)-RELATED"/>
    <property type="match status" value="1"/>
</dbReference>
<feature type="chain" id="PRO_5040188206" evidence="1">
    <location>
        <begin position="18"/>
        <end position="246"/>
    </location>
</feature>
<comment type="caution">
    <text evidence="3">The sequence shown here is derived from an EMBL/GenBank/DDBJ whole genome shotgun (WGS) entry which is preliminary data.</text>
</comment>
<dbReference type="InterPro" id="IPR013830">
    <property type="entry name" value="SGNH_hydro"/>
</dbReference>
<proteinExistence type="predicted"/>
<dbReference type="Proteomes" id="UP000770015">
    <property type="component" value="Unassembled WGS sequence"/>
</dbReference>
<dbReference type="GO" id="GO:0016787">
    <property type="term" value="F:hydrolase activity"/>
    <property type="evidence" value="ECO:0007669"/>
    <property type="project" value="UniProtKB-KW"/>
</dbReference>
<organism evidence="3 4">
    <name type="scientific">Plectosphaerella plurivora</name>
    <dbReference type="NCBI Taxonomy" id="936078"/>
    <lineage>
        <taxon>Eukaryota</taxon>
        <taxon>Fungi</taxon>
        <taxon>Dikarya</taxon>
        <taxon>Ascomycota</taxon>
        <taxon>Pezizomycotina</taxon>
        <taxon>Sordariomycetes</taxon>
        <taxon>Hypocreomycetidae</taxon>
        <taxon>Glomerellales</taxon>
        <taxon>Plectosphaerellaceae</taxon>
        <taxon>Plectosphaerella</taxon>
    </lineage>
</organism>
<feature type="signal peptide" evidence="1">
    <location>
        <begin position="1"/>
        <end position="17"/>
    </location>
</feature>
<keyword evidence="1" id="KW-0732">Signal</keyword>
<evidence type="ECO:0000313" key="3">
    <source>
        <dbReference type="EMBL" id="KAH6689713.1"/>
    </source>
</evidence>
<dbReference type="InterPro" id="IPR037459">
    <property type="entry name" value="RhgT-like"/>
</dbReference>